<dbReference type="Proteomes" id="UP000194127">
    <property type="component" value="Unassembled WGS sequence"/>
</dbReference>
<dbReference type="Pfam" id="PF21858">
    <property type="entry name" value="DUF6914"/>
    <property type="match status" value="1"/>
</dbReference>
<dbReference type="OrthoDB" id="2679825at2759"/>
<evidence type="ECO:0000313" key="2">
    <source>
        <dbReference type="Proteomes" id="UP000194127"/>
    </source>
</evidence>
<name>A0A1X6MP48_9APHY</name>
<sequence>MQSGNPFRLYITLHERGASSAFHWAILLAPKEESKDPQDKDCYAFHAVNIADHQYPRGPQGQLTWRYHSMRTSPRASKRMVARILVTEQSCTTSLHRVQDFINRLVGDLPIKTDESGASKTWVFDALDELRSKWADIPRVTSDLESQIIAKAEEARRSGVEATNAPIYEILDGFTLQELVCGC</sequence>
<dbReference type="InterPro" id="IPR054208">
    <property type="entry name" value="DUF6914"/>
</dbReference>
<proteinExistence type="predicted"/>
<keyword evidence="2" id="KW-1185">Reference proteome</keyword>
<organism evidence="1 2">
    <name type="scientific">Postia placenta MAD-698-R-SB12</name>
    <dbReference type="NCBI Taxonomy" id="670580"/>
    <lineage>
        <taxon>Eukaryota</taxon>
        <taxon>Fungi</taxon>
        <taxon>Dikarya</taxon>
        <taxon>Basidiomycota</taxon>
        <taxon>Agaricomycotina</taxon>
        <taxon>Agaricomycetes</taxon>
        <taxon>Polyporales</taxon>
        <taxon>Adustoporiaceae</taxon>
        <taxon>Rhodonia</taxon>
    </lineage>
</organism>
<reference evidence="1 2" key="1">
    <citation type="submission" date="2017-04" db="EMBL/GenBank/DDBJ databases">
        <title>Genome Sequence of the Model Brown-Rot Fungus Postia placenta SB12.</title>
        <authorList>
            <consortium name="DOE Joint Genome Institute"/>
            <person name="Gaskell J."/>
            <person name="Kersten P."/>
            <person name="Larrondo L.F."/>
            <person name="Canessa P."/>
            <person name="Martinez D."/>
            <person name="Hibbett D."/>
            <person name="Schmoll M."/>
            <person name="Kubicek C.P."/>
            <person name="Martinez A.T."/>
            <person name="Yadav J."/>
            <person name="Master E."/>
            <person name="Magnuson J.K."/>
            <person name="James T."/>
            <person name="Yaver D."/>
            <person name="Berka R."/>
            <person name="Labutti K."/>
            <person name="Lipzen A."/>
            <person name="Aerts A."/>
            <person name="Barry K."/>
            <person name="Henrissat B."/>
            <person name="Blanchette R."/>
            <person name="Grigoriev I."/>
            <person name="Cullen D."/>
        </authorList>
    </citation>
    <scope>NUCLEOTIDE SEQUENCE [LARGE SCALE GENOMIC DNA]</scope>
    <source>
        <strain evidence="1 2">MAD-698-R-SB12</strain>
    </source>
</reference>
<dbReference type="RefSeq" id="XP_024334902.1">
    <property type="nucleotide sequence ID" value="XM_024486931.1"/>
</dbReference>
<protein>
    <submittedName>
        <fullName evidence="1">Uncharacterized protein</fullName>
    </submittedName>
</protein>
<accession>A0A1X6MP48</accession>
<evidence type="ECO:0000313" key="1">
    <source>
        <dbReference type="EMBL" id="OSX58108.1"/>
    </source>
</evidence>
<dbReference type="GeneID" id="36331880"/>
<gene>
    <name evidence="1" type="ORF">POSPLADRAFT_1155300</name>
</gene>
<dbReference type="AlphaFoldDB" id="A0A1X6MP48"/>
<dbReference type="EMBL" id="KZ110606">
    <property type="protein sequence ID" value="OSX58108.1"/>
    <property type="molecule type" value="Genomic_DNA"/>
</dbReference>